<dbReference type="Gene3D" id="2.130.10.10">
    <property type="entry name" value="YVTN repeat-like/Quinoprotein amine dehydrogenase"/>
    <property type="match status" value="1"/>
</dbReference>
<name>A0A9W5TA37_BABOV</name>
<dbReference type="Proteomes" id="UP001057455">
    <property type="component" value="Unassembled WGS sequence"/>
</dbReference>
<dbReference type="InterPro" id="IPR015943">
    <property type="entry name" value="WD40/YVTN_repeat-like_dom_sf"/>
</dbReference>
<accession>A0A9W5TA37</accession>
<keyword evidence="5" id="KW-1185">Reference proteome</keyword>
<sequence>MYSSEDRSEETQEGALPDNRNEHGLEYYDAKEEDDATEIKEITKLITKKKRLSELLSTLEMGNIKNITLSHCHKCLKKHRHDADVNTIDMMYDELRHVSETEVHTNMELENIDPTTQRESAYFNKTGDVHEHYLKHFAKNAYAETQVDDDTTDETDTYTDETQNLYDVNPTTPQEKILKDHNFEHNKQLNQLTTNDDLESPLDEKIGWAASSQLDNIGEIIQKRSTTPDFVRNLDGMYLEEEGLSESDDEMNTTSKDDYLDKYAMTPPTAQMDDVPSDKPMDGAIEIKEPTDAGGTKAQEVFQDDLKVPRTPSRDISIPTLSLRSLSENEQAVELDESLELRRSGAKEYVASVKEEDEVKIEEVEIAKELHEHTTALINDGRPTQSPAKTESITAMQLSDSKSLLAVGTLRGSITLFQTIDKNAVVDAAGVPTPPETKTNGGMRDAMLWAVMTKKALVSVEAHIGALHHICIIELDDSGDKMAHVFTAGDDSYVRIWALRKKDGQCTLSLIGAQYTAVEPVAALAFPNGEQVLLALSHGRVDYWEVTHNKYPPVHVNLTMTMTQTKTNVDTRCEILNIAISPSGKMFAVESTGGWLMLYDSVKGSIIGVADCRNRRGKWSNGANVNGVQWNKRENIILVTTADNRIRLLTTKPFEEDELLDLEKFKGHKNEKLRMKAVFAGEDEEYIVCPSEDQFICVWKHNVDPARTSFDEDDLQPTNTRCIKFKYNDTQAIRHICIFNPGEWKHIRQMIMMQQRKSGIECTEMPRSKCSCLPFMRKYTKAESINVSSLDTTAHILIAAPRDDTTLRYSLIATDTLKAFFRLNMNQ</sequence>
<gene>
    <name evidence="4" type="ORF">BaOVIS_009750</name>
</gene>
<keyword evidence="2" id="KW-0677">Repeat</keyword>
<evidence type="ECO:0000256" key="3">
    <source>
        <dbReference type="SAM" id="MobiDB-lite"/>
    </source>
</evidence>
<feature type="compositionally biased region" description="Basic and acidic residues" evidence="3">
    <location>
        <begin position="276"/>
        <end position="291"/>
    </location>
</feature>
<dbReference type="PANTHER" id="PTHR14221:SF0">
    <property type="entry name" value="WD REPEAT-CONTAINING PROTEIN 44"/>
    <property type="match status" value="1"/>
</dbReference>
<dbReference type="AlphaFoldDB" id="A0A9W5TA37"/>
<comment type="caution">
    <text evidence="4">The sequence shown here is derived from an EMBL/GenBank/DDBJ whole genome shotgun (WGS) entry which is preliminary data.</text>
</comment>
<dbReference type="InterPro" id="IPR040324">
    <property type="entry name" value="WDR44/Dgr2"/>
</dbReference>
<evidence type="ECO:0000256" key="2">
    <source>
        <dbReference type="ARBA" id="ARBA00022737"/>
    </source>
</evidence>
<feature type="compositionally biased region" description="Basic and acidic residues" evidence="3">
    <location>
        <begin position="1"/>
        <end position="10"/>
    </location>
</feature>
<evidence type="ECO:0000313" key="4">
    <source>
        <dbReference type="EMBL" id="GFE53571.1"/>
    </source>
</evidence>
<evidence type="ECO:0000256" key="1">
    <source>
        <dbReference type="ARBA" id="ARBA00022574"/>
    </source>
</evidence>
<keyword evidence="1" id="KW-0853">WD repeat</keyword>
<evidence type="ECO:0000313" key="5">
    <source>
        <dbReference type="Proteomes" id="UP001057455"/>
    </source>
</evidence>
<dbReference type="OrthoDB" id="366376at2759"/>
<dbReference type="SUPFAM" id="SSF50978">
    <property type="entry name" value="WD40 repeat-like"/>
    <property type="match status" value="1"/>
</dbReference>
<feature type="region of interest" description="Disordered" evidence="3">
    <location>
        <begin position="1"/>
        <end position="33"/>
    </location>
</feature>
<protein>
    <submittedName>
        <fullName evidence="4">WD G-beta repeat-containing protein protein, putative</fullName>
    </submittedName>
</protein>
<dbReference type="EMBL" id="BLIY01000006">
    <property type="protein sequence ID" value="GFE53571.1"/>
    <property type="molecule type" value="Genomic_DNA"/>
</dbReference>
<dbReference type="SMART" id="SM00320">
    <property type="entry name" value="WD40"/>
    <property type="match status" value="4"/>
</dbReference>
<feature type="region of interest" description="Disordered" evidence="3">
    <location>
        <begin position="266"/>
        <end position="297"/>
    </location>
</feature>
<organism evidence="4 5">
    <name type="scientific">Babesia ovis</name>
    <dbReference type="NCBI Taxonomy" id="5869"/>
    <lineage>
        <taxon>Eukaryota</taxon>
        <taxon>Sar</taxon>
        <taxon>Alveolata</taxon>
        <taxon>Apicomplexa</taxon>
        <taxon>Aconoidasida</taxon>
        <taxon>Piroplasmida</taxon>
        <taxon>Babesiidae</taxon>
        <taxon>Babesia</taxon>
    </lineage>
</organism>
<proteinExistence type="predicted"/>
<feature type="compositionally biased region" description="Basic and acidic residues" evidence="3">
    <location>
        <begin position="19"/>
        <end position="30"/>
    </location>
</feature>
<reference evidence="4" key="1">
    <citation type="submission" date="2019-12" db="EMBL/GenBank/DDBJ databases">
        <title>Genome sequence of Babesia ovis.</title>
        <authorList>
            <person name="Yamagishi J."/>
            <person name="Sevinc F."/>
            <person name="Xuan X."/>
        </authorList>
    </citation>
    <scope>NUCLEOTIDE SEQUENCE</scope>
    <source>
        <strain evidence="4">Selcuk</strain>
    </source>
</reference>
<dbReference type="InterPro" id="IPR001680">
    <property type="entry name" value="WD40_rpt"/>
</dbReference>
<dbReference type="InterPro" id="IPR036322">
    <property type="entry name" value="WD40_repeat_dom_sf"/>
</dbReference>
<dbReference type="PANTHER" id="PTHR14221">
    <property type="entry name" value="WD REPEAT DOMAIN 44"/>
    <property type="match status" value="1"/>
</dbReference>